<feature type="compositionally biased region" description="Basic residues" evidence="2">
    <location>
        <begin position="158"/>
        <end position="177"/>
    </location>
</feature>
<proteinExistence type="predicted"/>
<dbReference type="SUPFAM" id="SSF54928">
    <property type="entry name" value="RNA-binding domain, RBD"/>
    <property type="match status" value="1"/>
</dbReference>
<gene>
    <name evidence="4" type="ORF">NSCI0253_LOCUS47037</name>
</gene>
<evidence type="ECO:0000256" key="2">
    <source>
        <dbReference type="SAM" id="MobiDB-lite"/>
    </source>
</evidence>
<dbReference type="InterPro" id="IPR035979">
    <property type="entry name" value="RBD_domain_sf"/>
</dbReference>
<accession>A0A7S1FL42</accession>
<feature type="compositionally biased region" description="Basic and acidic residues" evidence="2">
    <location>
        <begin position="140"/>
        <end position="157"/>
    </location>
</feature>
<dbReference type="InterPro" id="IPR000504">
    <property type="entry name" value="RRM_dom"/>
</dbReference>
<sequence>MAQEPFWLCLHDHDQERCDRPKASMSQQPFPEVAHLHSVKIDNITCTPENTISVKEELRERFGKFGEIGDVYIPRDRTFAFVRYHDERDAQDAVDNMDGKKISGSEIQVSMSTQAKKMPEQYSRPRGGRSRSRGGHGHRDRGDRDRKDDRRRDDSRRRHDSRRRRSRRDSRDHRRRR</sequence>
<feature type="compositionally biased region" description="Basic residues" evidence="2">
    <location>
        <begin position="126"/>
        <end position="139"/>
    </location>
</feature>
<keyword evidence="1" id="KW-0694">RNA-binding</keyword>
<feature type="compositionally biased region" description="Basic and acidic residues" evidence="2">
    <location>
        <begin position="92"/>
        <end position="103"/>
    </location>
</feature>
<feature type="compositionally biased region" description="Polar residues" evidence="2">
    <location>
        <begin position="105"/>
        <end position="115"/>
    </location>
</feature>
<dbReference type="InterPro" id="IPR050907">
    <property type="entry name" value="SRSF"/>
</dbReference>
<dbReference type="PANTHER" id="PTHR23147">
    <property type="entry name" value="SERINE/ARGININE RICH SPLICING FACTOR"/>
    <property type="match status" value="1"/>
</dbReference>
<dbReference type="Pfam" id="PF00076">
    <property type="entry name" value="RRM_1"/>
    <property type="match status" value="1"/>
</dbReference>
<name>A0A7S1FL42_NOCSC</name>
<dbReference type="InterPro" id="IPR012677">
    <property type="entry name" value="Nucleotide-bd_a/b_plait_sf"/>
</dbReference>
<dbReference type="GO" id="GO:0003723">
    <property type="term" value="F:RNA binding"/>
    <property type="evidence" value="ECO:0007669"/>
    <property type="project" value="UniProtKB-UniRule"/>
</dbReference>
<evidence type="ECO:0000259" key="3">
    <source>
        <dbReference type="PROSITE" id="PS50102"/>
    </source>
</evidence>
<evidence type="ECO:0000313" key="4">
    <source>
        <dbReference type="EMBL" id="CAD8872680.1"/>
    </source>
</evidence>
<dbReference type="Gene3D" id="3.30.70.330">
    <property type="match status" value="1"/>
</dbReference>
<protein>
    <recommendedName>
        <fullName evidence="3">RRM domain-containing protein</fullName>
    </recommendedName>
</protein>
<evidence type="ECO:0000256" key="1">
    <source>
        <dbReference type="PROSITE-ProRule" id="PRU00176"/>
    </source>
</evidence>
<organism evidence="4">
    <name type="scientific">Noctiluca scintillans</name>
    <name type="common">Sea sparkle</name>
    <name type="synonym">Red tide dinoflagellate</name>
    <dbReference type="NCBI Taxonomy" id="2966"/>
    <lineage>
        <taxon>Eukaryota</taxon>
        <taxon>Sar</taxon>
        <taxon>Alveolata</taxon>
        <taxon>Dinophyceae</taxon>
        <taxon>Noctilucales</taxon>
        <taxon>Noctilucaceae</taxon>
        <taxon>Noctiluca</taxon>
    </lineage>
</organism>
<dbReference type="PROSITE" id="PS50102">
    <property type="entry name" value="RRM"/>
    <property type="match status" value="1"/>
</dbReference>
<reference evidence="4" key="1">
    <citation type="submission" date="2021-01" db="EMBL/GenBank/DDBJ databases">
        <authorList>
            <person name="Corre E."/>
            <person name="Pelletier E."/>
            <person name="Niang G."/>
            <person name="Scheremetjew M."/>
            <person name="Finn R."/>
            <person name="Kale V."/>
            <person name="Holt S."/>
            <person name="Cochrane G."/>
            <person name="Meng A."/>
            <person name="Brown T."/>
            <person name="Cohen L."/>
        </authorList>
    </citation>
    <scope>NUCLEOTIDE SEQUENCE</scope>
</reference>
<feature type="region of interest" description="Disordered" evidence="2">
    <location>
        <begin position="92"/>
        <end position="177"/>
    </location>
</feature>
<dbReference type="AlphaFoldDB" id="A0A7S1FL42"/>
<dbReference type="EMBL" id="HBFQ01066176">
    <property type="protein sequence ID" value="CAD8872680.1"/>
    <property type="molecule type" value="Transcribed_RNA"/>
</dbReference>
<dbReference type="SMART" id="SM00360">
    <property type="entry name" value="RRM"/>
    <property type="match status" value="1"/>
</dbReference>
<feature type="domain" description="RRM" evidence="3">
    <location>
        <begin position="37"/>
        <end position="114"/>
    </location>
</feature>